<feature type="compositionally biased region" description="Basic and acidic residues" evidence="27">
    <location>
        <begin position="268"/>
        <end position="346"/>
    </location>
</feature>
<feature type="compositionally biased region" description="Basic and acidic residues" evidence="27">
    <location>
        <begin position="136"/>
        <end position="175"/>
    </location>
</feature>
<dbReference type="Gene3D" id="3.40.50.10810">
    <property type="entry name" value="Tandem AAA-ATPase domain"/>
    <property type="match status" value="1"/>
</dbReference>
<keyword evidence="4" id="KW-0806">Transcription termination</keyword>
<evidence type="ECO:0000256" key="8">
    <source>
        <dbReference type="ARBA" id="ARBA00022723"/>
    </source>
</evidence>
<evidence type="ECO:0000259" key="28">
    <source>
        <dbReference type="PROSITE" id="PS51192"/>
    </source>
</evidence>
<name>A0A8C5RDM0_9ANUR</name>
<evidence type="ECO:0000256" key="3">
    <source>
        <dbReference type="ARBA" id="ARBA00007025"/>
    </source>
</evidence>
<dbReference type="GO" id="GO:0005524">
    <property type="term" value="F:ATP binding"/>
    <property type="evidence" value="ECO:0007669"/>
    <property type="project" value="UniProtKB-KW"/>
</dbReference>
<accession>A0A8C5RDM0</accession>
<feature type="compositionally biased region" description="Basic and acidic residues" evidence="27">
    <location>
        <begin position="362"/>
        <end position="416"/>
    </location>
</feature>
<keyword evidence="18" id="KW-0804">Transcription</keyword>
<feature type="domain" description="Helicase ATP-binding" evidence="28">
    <location>
        <begin position="786"/>
        <end position="992"/>
    </location>
</feature>
<dbReference type="Pfam" id="PF00271">
    <property type="entry name" value="Helicase_C"/>
    <property type="match status" value="1"/>
</dbReference>
<dbReference type="PANTHER" id="PTHR45626:SF50">
    <property type="entry name" value="TRANSCRIPTION TERMINATION FACTOR 2"/>
    <property type="match status" value="1"/>
</dbReference>
<dbReference type="Gene3D" id="3.40.50.300">
    <property type="entry name" value="P-loop containing nucleotide triphosphate hydrolases"/>
    <property type="match status" value="1"/>
</dbReference>
<feature type="domain" description="GRF-type" evidence="30">
    <location>
        <begin position="27"/>
        <end position="70"/>
    </location>
</feature>
<dbReference type="GO" id="GO:0004386">
    <property type="term" value="F:helicase activity"/>
    <property type="evidence" value="ECO:0007669"/>
    <property type="project" value="UniProtKB-KW"/>
</dbReference>
<keyword evidence="19" id="KW-0508">mRNA splicing</keyword>
<evidence type="ECO:0000256" key="6">
    <source>
        <dbReference type="ARBA" id="ARBA00022553"/>
    </source>
</evidence>
<dbReference type="SMART" id="SM00490">
    <property type="entry name" value="HELICc"/>
    <property type="match status" value="1"/>
</dbReference>
<dbReference type="Pfam" id="PF00176">
    <property type="entry name" value="SNF2-rel_dom"/>
    <property type="match status" value="1"/>
</dbReference>
<dbReference type="GO" id="GO:0005737">
    <property type="term" value="C:cytoplasm"/>
    <property type="evidence" value="ECO:0007669"/>
    <property type="project" value="UniProtKB-SubCell"/>
</dbReference>
<keyword evidence="17" id="KW-0238">DNA-binding</keyword>
<evidence type="ECO:0000256" key="2">
    <source>
        <dbReference type="ARBA" id="ARBA00004496"/>
    </source>
</evidence>
<feature type="compositionally biased region" description="Polar residues" evidence="27">
    <location>
        <begin position="176"/>
        <end position="186"/>
    </location>
</feature>
<feature type="region of interest" description="Disordered" evidence="27">
    <location>
        <begin position="653"/>
        <end position="714"/>
    </location>
</feature>
<feature type="compositionally biased region" description="Basic and acidic residues" evidence="27">
    <location>
        <begin position="533"/>
        <end position="545"/>
    </location>
</feature>
<dbReference type="FunFam" id="3.40.50.10810:FF:000043">
    <property type="entry name" value="Transcription termination factor 2"/>
    <property type="match status" value="1"/>
</dbReference>
<keyword evidence="5" id="KW-0963">Cytoplasm</keyword>
<comment type="function">
    <text evidence="21">DsDNA-dependent ATPase which acts as a transcription termination factor by coupling ATP hydrolysis with removal of RNA polymerase II from the DNA template. May contribute to mitotic transcription repression. May also be involved in pre-mRNA splicing.</text>
</comment>
<evidence type="ECO:0000256" key="22">
    <source>
        <dbReference type="ARBA" id="ARBA00063699"/>
    </source>
</evidence>
<keyword evidence="16" id="KW-0805">Transcription regulation</keyword>
<keyword evidence="7" id="KW-0507">mRNA processing</keyword>
<dbReference type="PANTHER" id="PTHR45626">
    <property type="entry name" value="TRANSCRIPTION TERMINATION FACTOR 2-RELATED"/>
    <property type="match status" value="1"/>
</dbReference>
<evidence type="ECO:0000256" key="24">
    <source>
        <dbReference type="ARBA" id="ARBA00079067"/>
    </source>
</evidence>
<feature type="domain" description="Helicase C-terminal" evidence="29">
    <location>
        <begin position="1197"/>
        <end position="1363"/>
    </location>
</feature>
<dbReference type="InterPro" id="IPR049730">
    <property type="entry name" value="SNF2/RAD54-like_C"/>
</dbReference>
<evidence type="ECO:0000256" key="4">
    <source>
        <dbReference type="ARBA" id="ARBA00022472"/>
    </source>
</evidence>
<evidence type="ECO:0000256" key="14">
    <source>
        <dbReference type="ARBA" id="ARBA00022833"/>
    </source>
</evidence>
<evidence type="ECO:0000256" key="16">
    <source>
        <dbReference type="ARBA" id="ARBA00023015"/>
    </source>
</evidence>
<proteinExistence type="inferred from homology"/>
<protein>
    <recommendedName>
        <fullName evidence="23">Transcription termination factor 2</fullName>
    </recommendedName>
    <alternativeName>
        <fullName evidence="25">RNA polymerase II termination factor</fullName>
    </alternativeName>
    <alternativeName>
        <fullName evidence="24">Transcription release factor 2</fullName>
    </alternativeName>
</protein>
<evidence type="ECO:0000256" key="21">
    <source>
        <dbReference type="ARBA" id="ARBA00055750"/>
    </source>
</evidence>
<dbReference type="PROSITE" id="PS51194">
    <property type="entry name" value="HELICASE_CTER"/>
    <property type="match status" value="1"/>
</dbReference>
<evidence type="ECO:0000256" key="12">
    <source>
        <dbReference type="ARBA" id="ARBA00022801"/>
    </source>
</evidence>
<feature type="compositionally biased region" description="Polar residues" evidence="27">
    <location>
        <begin position="253"/>
        <end position="267"/>
    </location>
</feature>
<dbReference type="GO" id="GO:0005681">
    <property type="term" value="C:spliceosomal complex"/>
    <property type="evidence" value="ECO:0007669"/>
    <property type="project" value="UniProtKB-KW"/>
</dbReference>
<keyword evidence="11 26" id="KW-0863">Zinc-finger</keyword>
<dbReference type="PROSITE" id="PS51999">
    <property type="entry name" value="ZF_GRF"/>
    <property type="match status" value="1"/>
</dbReference>
<feature type="compositionally biased region" description="Basic and acidic residues" evidence="27">
    <location>
        <begin position="187"/>
        <end position="237"/>
    </location>
</feature>
<evidence type="ECO:0000256" key="13">
    <source>
        <dbReference type="ARBA" id="ARBA00022806"/>
    </source>
</evidence>
<keyword evidence="13" id="KW-0347">Helicase</keyword>
<evidence type="ECO:0000256" key="11">
    <source>
        <dbReference type="ARBA" id="ARBA00022771"/>
    </source>
</evidence>
<evidence type="ECO:0000256" key="1">
    <source>
        <dbReference type="ARBA" id="ARBA00004123"/>
    </source>
</evidence>
<dbReference type="InterPro" id="IPR027417">
    <property type="entry name" value="P-loop_NTPase"/>
</dbReference>
<dbReference type="FunFam" id="3.40.50.300:FF:001502">
    <property type="entry name" value="Transcription termination factor 2"/>
    <property type="match status" value="1"/>
</dbReference>
<keyword evidence="15" id="KW-0067">ATP-binding</keyword>
<comment type="subcellular location">
    <subcellularLocation>
        <location evidence="2">Cytoplasm</location>
    </subcellularLocation>
    <subcellularLocation>
        <location evidence="1">Nucleus</location>
    </subcellularLocation>
</comment>
<evidence type="ECO:0000256" key="15">
    <source>
        <dbReference type="ARBA" id="ARBA00022840"/>
    </source>
</evidence>
<feature type="compositionally biased region" description="Basic and acidic residues" evidence="27">
    <location>
        <begin position="432"/>
        <end position="456"/>
    </location>
</feature>
<evidence type="ECO:0000256" key="27">
    <source>
        <dbReference type="SAM" id="MobiDB-lite"/>
    </source>
</evidence>
<feature type="compositionally biased region" description="Polar residues" evidence="27">
    <location>
        <begin position="575"/>
        <end position="591"/>
    </location>
</feature>
<feature type="region of interest" description="Disordered" evidence="27">
    <location>
        <begin position="129"/>
        <end position="602"/>
    </location>
</feature>
<keyword evidence="6" id="KW-0597">Phosphoprotein</keyword>
<dbReference type="GO" id="GO:0008380">
    <property type="term" value="P:RNA splicing"/>
    <property type="evidence" value="ECO:0007669"/>
    <property type="project" value="UniProtKB-KW"/>
</dbReference>
<dbReference type="Proteomes" id="UP000694569">
    <property type="component" value="Unplaced"/>
</dbReference>
<keyword evidence="32" id="KW-1185">Reference proteome</keyword>
<dbReference type="CDD" id="cd18793">
    <property type="entry name" value="SF2_C_SNF"/>
    <property type="match status" value="1"/>
</dbReference>
<dbReference type="GO" id="GO:0008270">
    <property type="term" value="F:zinc ion binding"/>
    <property type="evidence" value="ECO:0007669"/>
    <property type="project" value="UniProtKB-KW"/>
</dbReference>
<reference evidence="31" key="1">
    <citation type="submission" date="2025-08" db="UniProtKB">
        <authorList>
            <consortium name="Ensembl"/>
        </authorList>
    </citation>
    <scope>IDENTIFICATION</scope>
</reference>
<dbReference type="GO" id="GO:0016787">
    <property type="term" value="F:hydrolase activity"/>
    <property type="evidence" value="ECO:0007669"/>
    <property type="project" value="UniProtKB-KW"/>
</dbReference>
<dbReference type="GeneTree" id="ENSGT00940000164746"/>
<dbReference type="OrthoDB" id="423559at2759"/>
<dbReference type="GO" id="GO:0006353">
    <property type="term" value="P:DNA-templated transcription termination"/>
    <property type="evidence" value="ECO:0007669"/>
    <property type="project" value="UniProtKB-KW"/>
</dbReference>
<evidence type="ECO:0000256" key="7">
    <source>
        <dbReference type="ARBA" id="ARBA00022664"/>
    </source>
</evidence>
<dbReference type="SMART" id="SM00487">
    <property type="entry name" value="DEXDc"/>
    <property type="match status" value="1"/>
</dbReference>
<dbReference type="GO" id="GO:0008094">
    <property type="term" value="F:ATP-dependent activity, acting on DNA"/>
    <property type="evidence" value="ECO:0007669"/>
    <property type="project" value="UniProtKB-ARBA"/>
</dbReference>
<evidence type="ECO:0000256" key="18">
    <source>
        <dbReference type="ARBA" id="ARBA00023163"/>
    </source>
</evidence>
<dbReference type="GO" id="GO:0003677">
    <property type="term" value="F:DNA binding"/>
    <property type="evidence" value="ECO:0007669"/>
    <property type="project" value="UniProtKB-KW"/>
</dbReference>
<evidence type="ECO:0000256" key="25">
    <source>
        <dbReference type="ARBA" id="ARBA00082628"/>
    </source>
</evidence>
<dbReference type="CDD" id="cd18072">
    <property type="entry name" value="DEXHc_TTF2"/>
    <property type="match status" value="1"/>
</dbReference>
<dbReference type="InterPro" id="IPR001650">
    <property type="entry name" value="Helicase_C-like"/>
</dbReference>
<evidence type="ECO:0000256" key="20">
    <source>
        <dbReference type="ARBA" id="ARBA00023242"/>
    </source>
</evidence>
<comment type="similarity">
    <text evidence="3">Belongs to the SNF2/RAD54 helicase family.</text>
</comment>
<dbReference type="GO" id="GO:0006397">
    <property type="term" value="P:mRNA processing"/>
    <property type="evidence" value="ECO:0007669"/>
    <property type="project" value="UniProtKB-KW"/>
</dbReference>
<keyword evidence="14" id="KW-0862">Zinc</keyword>
<evidence type="ECO:0000256" key="19">
    <source>
        <dbReference type="ARBA" id="ARBA00023187"/>
    </source>
</evidence>
<sequence>MSCYRHRMLTRFISSADYLWIMEAVRCAEHGCLCFLKTGTRDGPHKGQSFYVCGAKSNAPCTFTQHTDVPTSHCLLHEDHVVELQALIRQDSSGYRLCYRCVKGKADGKKWCGDVPWQNTRDTLSQYMASSRPSHMKTENTDRNPFRAPSKEHKPPTWKEITGDHKRLLVNEKPDISQNSGRSSAPSREESRGQKDPSRGTKDESRGQKDSCRGTKEESGDQKDSSLGTKEKSRGQKDPSTGNKESRGKKDPSTVTKSQGQKEPSTATKEESRGQKDPSTATKEESRSQKEPSTATKEESRGQKDPSTATKEESRGQKEPSTATKEESRSQKEPSTGTKEESRGQKEPSTSAKGESLGQKKPSTDTKEESRRQKEPSTATKEESRGQKDPSTATKEESRSQKEPSTGTKEESRGQKEPSTSAKGESLGQKKPSTDTKEESRRQKEPSTSTKEESQGQKESSTGTKEYRPSFQTWRGKELPPGIKLKPRVQGSPEGADVKNTDLTENLQNPAAGASPKIPTASEKKLHSTAGDIKGDRPSEGHQKNESGPQKRLSEEEDDDVMFVSSQPGKEKLLSQRNSNNGTQRTITSFPGFSAHPVPQNTSTLHGQLTAQLQQKKATLASVNVKALPDGGQRLMKQVQDLEDALGSLKLSTTNNIEQGSSRDGADNGNPFRKHGSADAPRGVKPLSFHELPPSSLGVHAPEQPPSSSQNYSHMYGVTPQWQSLYGGRMTEDRLFAVRNATSEVIDHLHKSLESCPAPDCTAEDPRGLKVPLLLHQKQALAWLQWRETQQPQGGILADDMGLGKTLTMIALILAQRQKQKKEKEEGKKLETWISKTDSTLIVSRGNLIICPASLIHHWKKEVEKRVADGRLRVCLYHGANREKDSKTLAQYDLVVTTYSLVAKEIPVKKEDGDAPAKDQDLEDKAAASSPLLRVAWARIILDEAHNIKNPKVQTSVAVCKLRAGARWAVTGTPIQNNLLDMYSLLRFLRCSPFDEFKLWKNQVDNGSRKGGERLNILTKSLLLRRTKDQLDSTGRPLVVLPQRRSELHRLTLTEQEQAVYDVIFARSRSTLQSYLKRQEGGADPGRAGDNPFQKVAREFGSSACELPSSTPSPASSTVHILSLLLRLRQCCCHLSLLKLALDQLEMRSEGLSLSLEEQLNALTLCELQTPDPKPVVSLNGTRFPAQLFEPKSKSTKIDSLLSELRLIRGGAENQKCVIVSQWTSMLRVVAFHLESIGLSYATIDGSVPPKTRMDLVEEFNGNPRGPEVMLISLCAGGVGLNLVGGNHLFLLDMHWNPALEDQACDRIYRVGQYRDVVIHRFVCLGTVEEKISELQEKKKDLASKVLSGNSVNVTKLTLADLRLLFGV</sequence>
<comment type="subunit">
    <text evidence="22">Interacts with CDC5L. Part of the spliceosome.</text>
</comment>
<dbReference type="GO" id="GO:0006281">
    <property type="term" value="P:DNA repair"/>
    <property type="evidence" value="ECO:0007669"/>
    <property type="project" value="TreeGrafter"/>
</dbReference>
<dbReference type="InterPro" id="IPR002464">
    <property type="entry name" value="DNA/RNA_helicase_DEAH_CS"/>
</dbReference>
<evidence type="ECO:0000313" key="31">
    <source>
        <dbReference type="Ensembl" id="ENSLLEP00000049324.1"/>
    </source>
</evidence>
<evidence type="ECO:0000259" key="29">
    <source>
        <dbReference type="PROSITE" id="PS51194"/>
    </source>
</evidence>
<dbReference type="InterPro" id="IPR038718">
    <property type="entry name" value="SNF2-like_sf"/>
</dbReference>
<dbReference type="InterPro" id="IPR050628">
    <property type="entry name" value="SNF2_RAD54_helicase_TF"/>
</dbReference>
<dbReference type="InterPro" id="IPR000330">
    <property type="entry name" value="SNF2_N"/>
</dbReference>
<dbReference type="InterPro" id="IPR010666">
    <property type="entry name" value="Znf_GRF"/>
</dbReference>
<evidence type="ECO:0000313" key="32">
    <source>
        <dbReference type="Proteomes" id="UP000694569"/>
    </source>
</evidence>
<dbReference type="SUPFAM" id="SSF52540">
    <property type="entry name" value="P-loop containing nucleoside triphosphate hydrolases"/>
    <property type="match status" value="2"/>
</dbReference>
<keyword evidence="9" id="KW-0747">Spliceosome</keyword>
<keyword evidence="10" id="KW-0547">Nucleotide-binding</keyword>
<keyword evidence="8" id="KW-0479">Metal-binding</keyword>
<keyword evidence="12" id="KW-0378">Hydrolase</keyword>
<evidence type="ECO:0000256" key="5">
    <source>
        <dbReference type="ARBA" id="ARBA00022490"/>
    </source>
</evidence>
<evidence type="ECO:0000256" key="23">
    <source>
        <dbReference type="ARBA" id="ARBA00070113"/>
    </source>
</evidence>
<evidence type="ECO:0000256" key="9">
    <source>
        <dbReference type="ARBA" id="ARBA00022728"/>
    </source>
</evidence>
<evidence type="ECO:0000256" key="17">
    <source>
        <dbReference type="ARBA" id="ARBA00023125"/>
    </source>
</evidence>
<dbReference type="PROSITE" id="PS51192">
    <property type="entry name" value="HELICASE_ATP_BIND_1"/>
    <property type="match status" value="1"/>
</dbReference>
<evidence type="ECO:0000256" key="10">
    <source>
        <dbReference type="ARBA" id="ARBA00022741"/>
    </source>
</evidence>
<dbReference type="Ensembl" id="ENSLLET00000051244.1">
    <property type="protein sequence ID" value="ENSLLEP00000049324.1"/>
    <property type="gene ID" value="ENSLLEG00000031045.1"/>
</dbReference>
<evidence type="ECO:0000259" key="30">
    <source>
        <dbReference type="PROSITE" id="PS51999"/>
    </source>
</evidence>
<keyword evidence="20" id="KW-0539">Nucleus</keyword>
<evidence type="ECO:0000256" key="26">
    <source>
        <dbReference type="PROSITE-ProRule" id="PRU01343"/>
    </source>
</evidence>
<dbReference type="PROSITE" id="PS00690">
    <property type="entry name" value="DEAH_ATP_HELICASE"/>
    <property type="match status" value="1"/>
</dbReference>
<dbReference type="InterPro" id="IPR014001">
    <property type="entry name" value="Helicase_ATP-bd"/>
</dbReference>
<organism evidence="31 32">
    <name type="scientific">Leptobrachium leishanense</name>
    <name type="common">Leishan spiny toad</name>
    <dbReference type="NCBI Taxonomy" id="445787"/>
    <lineage>
        <taxon>Eukaryota</taxon>
        <taxon>Metazoa</taxon>
        <taxon>Chordata</taxon>
        <taxon>Craniata</taxon>
        <taxon>Vertebrata</taxon>
        <taxon>Euteleostomi</taxon>
        <taxon>Amphibia</taxon>
        <taxon>Batrachia</taxon>
        <taxon>Anura</taxon>
        <taxon>Pelobatoidea</taxon>
        <taxon>Megophryidae</taxon>
        <taxon>Leptobrachium</taxon>
    </lineage>
</organism>
<feature type="compositionally biased region" description="Polar residues" evidence="27">
    <location>
        <begin position="653"/>
        <end position="662"/>
    </location>
</feature>
<reference evidence="31" key="2">
    <citation type="submission" date="2025-09" db="UniProtKB">
        <authorList>
            <consortium name="Ensembl"/>
        </authorList>
    </citation>
    <scope>IDENTIFICATION</scope>
</reference>